<reference evidence="2" key="4">
    <citation type="journal article" date="2015" name="PLoS ONE">
        <title>Comprehensive Evaluation of Toxoplasma gondii VEG and Neospora caninum LIV Genomes with Tachyzoite Stage Transcriptome and Proteome Defines Novel Transcript Features.</title>
        <authorList>
            <person name="Ramaprasad A."/>
            <person name="Mourier T."/>
            <person name="Naeem R."/>
            <person name="Malas T.B."/>
            <person name="Moussa E."/>
            <person name="Panigrahi A."/>
            <person name="Vermont S.J."/>
            <person name="Otto T.D."/>
            <person name="Wastling J."/>
            <person name="Pain A."/>
        </authorList>
    </citation>
    <scope>NUCLEOTIDE SEQUENCE</scope>
    <source>
        <strain evidence="2">Liverpool</strain>
    </source>
</reference>
<name>F0VD91_NEOCL</name>
<dbReference type="AlphaFoldDB" id="F0VD91"/>
<dbReference type="Proteomes" id="UP000007494">
    <property type="component" value="Chromosome V"/>
</dbReference>
<dbReference type="OrthoDB" id="331407at2759"/>
<evidence type="ECO:0000313" key="3">
    <source>
        <dbReference type="Proteomes" id="UP000007494"/>
    </source>
</evidence>
<dbReference type="RefSeq" id="XP_003881639.1">
    <property type="nucleotide sequence ID" value="XM_003881590.1"/>
</dbReference>
<protein>
    <submittedName>
        <fullName evidence="1">Uncharacterized protein</fullName>
    </submittedName>
</protein>
<gene>
    <name evidence="2" type="ORF">BN1204_014000</name>
    <name evidence="1" type="ORF">NCLIV_014000</name>
</gene>
<dbReference type="VEuPathDB" id="ToxoDB:NCLIV_014000"/>
<dbReference type="EMBL" id="FR823386">
    <property type="protein sequence ID" value="CBZ51606.1"/>
    <property type="molecule type" value="Genomic_DNA"/>
</dbReference>
<organism evidence="1 3">
    <name type="scientific">Neospora caninum (strain Liverpool)</name>
    <dbReference type="NCBI Taxonomy" id="572307"/>
    <lineage>
        <taxon>Eukaryota</taxon>
        <taxon>Sar</taxon>
        <taxon>Alveolata</taxon>
        <taxon>Apicomplexa</taxon>
        <taxon>Conoidasida</taxon>
        <taxon>Coccidia</taxon>
        <taxon>Eucoccidiorida</taxon>
        <taxon>Eimeriorina</taxon>
        <taxon>Sarcocystidae</taxon>
        <taxon>Neospora</taxon>
    </lineage>
</organism>
<accession>F0VD91</accession>
<reference evidence="1" key="2">
    <citation type="submission" date="2011-03" db="EMBL/GenBank/DDBJ databases">
        <title>Comparative genomics and transcriptomics of Neospora caninum and Toxoplasma gondii.</title>
        <authorList>
            <person name="Reid A.J."/>
            <person name="Sohal A."/>
            <person name="Harris D."/>
            <person name="Quail M."/>
            <person name="Sanders M."/>
            <person name="Berriman M."/>
            <person name="Wastling J.M."/>
            <person name="Pain A."/>
        </authorList>
    </citation>
    <scope>NUCLEOTIDE SEQUENCE</scope>
    <source>
        <strain evidence="1">Liverpool</strain>
    </source>
</reference>
<reference evidence="3" key="3">
    <citation type="journal article" date="2012" name="PLoS Pathog.">
        <title>Comparative genomics of the apicomplexan parasites Toxoplasma gondii and Neospora caninum: Coccidia differing in host range and transmission strategy.</title>
        <authorList>
            <person name="Reid A.J."/>
            <person name="Vermont S.J."/>
            <person name="Cotton J.A."/>
            <person name="Harris D."/>
            <person name="Hill-Cawthorne G.A."/>
            <person name="Konen-Waisman S."/>
            <person name="Latham S.M."/>
            <person name="Mourier T."/>
            <person name="Norton R."/>
            <person name="Quail M.A."/>
            <person name="Sanders M."/>
            <person name="Shanmugam D."/>
            <person name="Sohal A."/>
            <person name="Wasmuth J.D."/>
            <person name="Brunk B."/>
            <person name="Grigg M.E."/>
            <person name="Howard J.C."/>
            <person name="Parkinson J."/>
            <person name="Roos D.S."/>
            <person name="Trees A.J."/>
            <person name="Berriman M."/>
            <person name="Pain A."/>
            <person name="Wastling J.M."/>
        </authorList>
    </citation>
    <scope>NUCLEOTIDE SEQUENCE [LARGE SCALE GENOMIC DNA]</scope>
    <source>
        <strain evidence="3">Liverpool</strain>
    </source>
</reference>
<dbReference type="GeneID" id="13443994"/>
<proteinExistence type="predicted"/>
<dbReference type="EMBL" id="LN714479">
    <property type="protein sequence ID" value="CEL65557.1"/>
    <property type="molecule type" value="Genomic_DNA"/>
</dbReference>
<sequence length="184" mass="20161">MMPLYFDSRFGRRSFPWAAPVHYSHGVARCASPPATSEVPVTEAATINLNEIYMKILVHTSVRTVGAMVLSAVPAVLCFRSAGARMFFVGATGGAVGGWNLHVADTILKDPLKNRSMIPKVATVAKCAEELQREYYEALGRGFDFERLSKGVDWVKDRLTSSWKAISSASSTTTQRGDQDTKKD</sequence>
<dbReference type="InParanoid" id="F0VD91"/>
<dbReference type="OMA" id="SKGLEWM"/>
<evidence type="ECO:0000313" key="1">
    <source>
        <dbReference type="EMBL" id="CBZ51606.1"/>
    </source>
</evidence>
<reference evidence="1" key="1">
    <citation type="submission" date="2011-02" db="EMBL/GenBank/DDBJ databases">
        <authorList>
            <person name="Aslett M."/>
        </authorList>
    </citation>
    <scope>NUCLEOTIDE SEQUENCE</scope>
    <source>
        <strain evidence="1">Liverpool</strain>
    </source>
</reference>
<dbReference type="eggNOG" id="ENOG502R09P">
    <property type="taxonomic scope" value="Eukaryota"/>
</dbReference>
<evidence type="ECO:0000313" key="2">
    <source>
        <dbReference type="EMBL" id="CEL65557.1"/>
    </source>
</evidence>
<keyword evidence="3" id="KW-1185">Reference proteome</keyword>